<dbReference type="InterPro" id="IPR009003">
    <property type="entry name" value="Peptidase_S1_PA"/>
</dbReference>
<dbReference type="SUPFAM" id="SSF50494">
    <property type="entry name" value="Trypsin-like serine proteases"/>
    <property type="match status" value="1"/>
</dbReference>
<name>A0ABP8PFB0_9ACTN</name>
<evidence type="ECO:0000259" key="6">
    <source>
        <dbReference type="PROSITE" id="PS50106"/>
    </source>
</evidence>
<evidence type="ECO:0000256" key="5">
    <source>
        <dbReference type="SAM" id="Phobius"/>
    </source>
</evidence>
<evidence type="ECO:0000256" key="1">
    <source>
        <dbReference type="ARBA" id="ARBA00010541"/>
    </source>
</evidence>
<dbReference type="PANTHER" id="PTHR43343:SF3">
    <property type="entry name" value="PROTEASE DO-LIKE 8, CHLOROPLASTIC"/>
    <property type="match status" value="1"/>
</dbReference>
<proteinExistence type="inferred from homology"/>
<keyword evidence="5" id="KW-0472">Membrane</keyword>
<keyword evidence="3" id="KW-0378">Hydrolase</keyword>
<dbReference type="Proteomes" id="UP001500503">
    <property type="component" value="Unassembled WGS sequence"/>
</dbReference>
<feature type="region of interest" description="Disordered" evidence="4">
    <location>
        <begin position="341"/>
        <end position="377"/>
    </location>
</feature>
<dbReference type="InterPro" id="IPR036034">
    <property type="entry name" value="PDZ_sf"/>
</dbReference>
<feature type="compositionally biased region" description="Low complexity" evidence="4">
    <location>
        <begin position="107"/>
        <end position="127"/>
    </location>
</feature>
<feature type="compositionally biased region" description="Basic and acidic residues" evidence="4">
    <location>
        <begin position="1"/>
        <end position="27"/>
    </location>
</feature>
<dbReference type="Pfam" id="PF13180">
    <property type="entry name" value="PDZ_2"/>
    <property type="match status" value="1"/>
</dbReference>
<keyword evidence="5" id="KW-1133">Transmembrane helix</keyword>
<evidence type="ECO:0000256" key="3">
    <source>
        <dbReference type="ARBA" id="ARBA00022801"/>
    </source>
</evidence>
<feature type="compositionally biased region" description="Gly residues" evidence="4">
    <location>
        <begin position="356"/>
        <end position="368"/>
    </location>
</feature>
<keyword evidence="2" id="KW-0645">Protease</keyword>
<sequence length="537" mass="53648">METHEQPTGGHEEEPRGEAPLESERETGTSPAASDQSTYVQAWPPPPAPRTPADDETGPAPAPQAQPAGSDQQEPGRQEPGQQAYGRQEYGHQQAYGQPGYGEQAYGQPVPGQPVPGQQVPGQQVPGPHDRPYGQAAFGEQGYGPGPAYGPGPGGHPWWTTKRKVAAGGLALALILGGGVAGGAVAAVIGGSSSTYASPTAVKGASNRSATGVAAIAQAVQPSTVSITATSQQGQDEGTGVIIRSDGMILTNNHVVADAQGGGQISVKFSDGKKASAQIVGTDPATDLAVIKAEGVSGLKPVTFGNSDQLQVGDPVVAIGSPLGLEGSVTSGIISALHRTLTESGDQQQQQPPGFPFGGGQNQGGQNQGGQNSSGGTAIADAIQTDAAINPGNSGGPLVNASGQVIGINTAILTSGNSNGNIGVGFAIPIDTAKQVADQLIKTGKATHAYLGVTLSDAEGDQQGALVVSVQSGTPAASSGLKEGDIVTQVDGKAIDGADDLSAAIRGHSPGDKISLTYLRNGEKHTVNITLGSNGGT</sequence>
<dbReference type="InterPro" id="IPR051201">
    <property type="entry name" value="Chloro_Bact_Ser_Proteases"/>
</dbReference>
<reference evidence="8" key="1">
    <citation type="journal article" date="2019" name="Int. J. Syst. Evol. Microbiol.">
        <title>The Global Catalogue of Microorganisms (GCM) 10K type strain sequencing project: providing services to taxonomists for standard genome sequencing and annotation.</title>
        <authorList>
            <consortium name="The Broad Institute Genomics Platform"/>
            <consortium name="The Broad Institute Genome Sequencing Center for Infectious Disease"/>
            <person name="Wu L."/>
            <person name="Ma J."/>
        </authorList>
    </citation>
    <scope>NUCLEOTIDE SEQUENCE [LARGE SCALE GENOMIC DNA]</scope>
    <source>
        <strain evidence="8">JCM 17933</strain>
    </source>
</reference>
<dbReference type="InterPro" id="IPR001478">
    <property type="entry name" value="PDZ"/>
</dbReference>
<dbReference type="InterPro" id="IPR043504">
    <property type="entry name" value="Peptidase_S1_PA_chymotrypsin"/>
</dbReference>
<dbReference type="SUPFAM" id="SSF50156">
    <property type="entry name" value="PDZ domain-like"/>
    <property type="match status" value="1"/>
</dbReference>
<dbReference type="PRINTS" id="PR00834">
    <property type="entry name" value="PROTEASES2C"/>
</dbReference>
<dbReference type="SMART" id="SM00228">
    <property type="entry name" value="PDZ"/>
    <property type="match status" value="1"/>
</dbReference>
<gene>
    <name evidence="7" type="ORF">GCM10023191_010450</name>
</gene>
<dbReference type="Pfam" id="PF13365">
    <property type="entry name" value="Trypsin_2"/>
    <property type="match status" value="1"/>
</dbReference>
<evidence type="ECO:0000313" key="8">
    <source>
        <dbReference type="Proteomes" id="UP001500503"/>
    </source>
</evidence>
<accession>A0ABP8PFB0</accession>
<organism evidence="7 8">
    <name type="scientific">Actinoallomurus oryzae</name>
    <dbReference type="NCBI Taxonomy" id="502180"/>
    <lineage>
        <taxon>Bacteria</taxon>
        <taxon>Bacillati</taxon>
        <taxon>Actinomycetota</taxon>
        <taxon>Actinomycetes</taxon>
        <taxon>Streptosporangiales</taxon>
        <taxon>Thermomonosporaceae</taxon>
        <taxon>Actinoallomurus</taxon>
    </lineage>
</organism>
<comment type="caution">
    <text evidence="7">The sequence shown here is derived from an EMBL/GenBank/DDBJ whole genome shotgun (WGS) entry which is preliminary data.</text>
</comment>
<feature type="region of interest" description="Disordered" evidence="4">
    <location>
        <begin position="1"/>
        <end position="156"/>
    </location>
</feature>
<evidence type="ECO:0000256" key="4">
    <source>
        <dbReference type="SAM" id="MobiDB-lite"/>
    </source>
</evidence>
<dbReference type="Gene3D" id="2.30.42.10">
    <property type="match status" value="1"/>
</dbReference>
<comment type="similarity">
    <text evidence="1">Belongs to the peptidase S1C family.</text>
</comment>
<feature type="compositionally biased region" description="Low complexity" evidence="4">
    <location>
        <begin position="63"/>
        <end position="83"/>
    </location>
</feature>
<feature type="domain" description="PDZ" evidence="6">
    <location>
        <begin position="440"/>
        <end position="522"/>
    </location>
</feature>
<evidence type="ECO:0000313" key="7">
    <source>
        <dbReference type="EMBL" id="GAA4485579.1"/>
    </source>
</evidence>
<dbReference type="InterPro" id="IPR001940">
    <property type="entry name" value="Peptidase_S1C"/>
</dbReference>
<evidence type="ECO:0000256" key="2">
    <source>
        <dbReference type="ARBA" id="ARBA00022670"/>
    </source>
</evidence>
<keyword evidence="8" id="KW-1185">Reference proteome</keyword>
<dbReference type="Gene3D" id="2.40.10.10">
    <property type="entry name" value="Trypsin-like serine proteases"/>
    <property type="match status" value="2"/>
</dbReference>
<feature type="compositionally biased region" description="Gly residues" evidence="4">
    <location>
        <begin position="141"/>
        <end position="155"/>
    </location>
</feature>
<dbReference type="EMBL" id="BAABHF010000010">
    <property type="protein sequence ID" value="GAA4485579.1"/>
    <property type="molecule type" value="Genomic_DNA"/>
</dbReference>
<dbReference type="PROSITE" id="PS50106">
    <property type="entry name" value="PDZ"/>
    <property type="match status" value="1"/>
</dbReference>
<protein>
    <submittedName>
        <fullName evidence="7">Trypsin-like peptidase domain-containing protein</fullName>
    </submittedName>
</protein>
<feature type="compositionally biased region" description="Polar residues" evidence="4">
    <location>
        <begin position="28"/>
        <end position="40"/>
    </location>
</feature>
<dbReference type="PANTHER" id="PTHR43343">
    <property type="entry name" value="PEPTIDASE S12"/>
    <property type="match status" value="1"/>
</dbReference>
<keyword evidence="5" id="KW-0812">Transmembrane</keyword>
<feature type="transmembrane region" description="Helical" evidence="5">
    <location>
        <begin position="165"/>
        <end position="189"/>
    </location>
</feature>